<dbReference type="PROSITE" id="PS51704">
    <property type="entry name" value="GP_PDE"/>
    <property type="match status" value="1"/>
</dbReference>
<protein>
    <recommendedName>
        <fullName evidence="2">glycerophosphodiester phosphodiesterase</fullName>
        <ecNumber evidence="2">3.1.4.46</ecNumber>
    </recommendedName>
</protein>
<dbReference type="GO" id="GO:0008889">
    <property type="term" value="F:glycerophosphodiester phosphodiesterase activity"/>
    <property type="evidence" value="ECO:0007669"/>
    <property type="project" value="UniProtKB-EC"/>
</dbReference>
<dbReference type="EC" id="3.1.4.46" evidence="2"/>
<dbReference type="PANTHER" id="PTHR43620:SF7">
    <property type="entry name" value="GLYCEROPHOSPHODIESTER PHOSPHODIESTERASE GDPD5-RELATED"/>
    <property type="match status" value="1"/>
</dbReference>
<evidence type="ECO:0000256" key="5">
    <source>
        <dbReference type="ARBA" id="ARBA00022801"/>
    </source>
</evidence>
<keyword evidence="9" id="KW-1185">Reference proteome</keyword>
<evidence type="ECO:0000256" key="3">
    <source>
        <dbReference type="ARBA" id="ARBA00022729"/>
    </source>
</evidence>
<comment type="catalytic activity">
    <reaction evidence="6">
        <text>a sn-glycero-3-phosphodiester + H2O = an alcohol + sn-glycerol 3-phosphate + H(+)</text>
        <dbReference type="Rhea" id="RHEA:12969"/>
        <dbReference type="ChEBI" id="CHEBI:15377"/>
        <dbReference type="ChEBI" id="CHEBI:15378"/>
        <dbReference type="ChEBI" id="CHEBI:30879"/>
        <dbReference type="ChEBI" id="CHEBI:57597"/>
        <dbReference type="ChEBI" id="CHEBI:83408"/>
        <dbReference type="EC" id="3.1.4.46"/>
    </reaction>
</comment>
<dbReference type="GO" id="GO:0006071">
    <property type="term" value="P:glycerol metabolic process"/>
    <property type="evidence" value="ECO:0007669"/>
    <property type="project" value="UniProtKB-KW"/>
</dbReference>
<name>A0A562BGE2_9BURK</name>
<evidence type="ECO:0000313" key="8">
    <source>
        <dbReference type="EMBL" id="TWG83970.1"/>
    </source>
</evidence>
<dbReference type="OrthoDB" id="9795622at2"/>
<dbReference type="GO" id="GO:0006629">
    <property type="term" value="P:lipid metabolic process"/>
    <property type="evidence" value="ECO:0007669"/>
    <property type="project" value="InterPro"/>
</dbReference>
<dbReference type="GO" id="GO:0042597">
    <property type="term" value="C:periplasmic space"/>
    <property type="evidence" value="ECO:0007669"/>
    <property type="project" value="TreeGrafter"/>
</dbReference>
<dbReference type="Gene3D" id="3.20.20.190">
    <property type="entry name" value="Phosphatidylinositol (PI) phosphodiesterase"/>
    <property type="match status" value="1"/>
</dbReference>
<organism evidence="8 9">
    <name type="scientific">Cupriavidus gilardii J11</name>
    <dbReference type="NCBI Taxonomy" id="936133"/>
    <lineage>
        <taxon>Bacteria</taxon>
        <taxon>Pseudomonadati</taxon>
        <taxon>Pseudomonadota</taxon>
        <taxon>Betaproteobacteria</taxon>
        <taxon>Burkholderiales</taxon>
        <taxon>Burkholderiaceae</taxon>
        <taxon>Cupriavidus</taxon>
    </lineage>
</organism>
<evidence type="ECO:0000256" key="4">
    <source>
        <dbReference type="ARBA" id="ARBA00022798"/>
    </source>
</evidence>
<evidence type="ECO:0000259" key="7">
    <source>
        <dbReference type="PROSITE" id="PS51704"/>
    </source>
</evidence>
<dbReference type="PANTHER" id="PTHR43620">
    <property type="entry name" value="GLYCEROPHOSPHORYL DIESTER PHOSPHODIESTERASE"/>
    <property type="match status" value="1"/>
</dbReference>
<dbReference type="AlphaFoldDB" id="A0A562BGE2"/>
<feature type="domain" description="GP-PDE" evidence="7">
    <location>
        <begin position="59"/>
        <end position="391"/>
    </location>
</feature>
<dbReference type="CDD" id="cd08602">
    <property type="entry name" value="GDPD_ScGlpQ1_like"/>
    <property type="match status" value="1"/>
</dbReference>
<evidence type="ECO:0000256" key="2">
    <source>
        <dbReference type="ARBA" id="ARBA00012247"/>
    </source>
</evidence>
<accession>A0A562BGE2</accession>
<dbReference type="EMBL" id="VLJN01000023">
    <property type="protein sequence ID" value="TWG83970.1"/>
    <property type="molecule type" value="Genomic_DNA"/>
</dbReference>
<evidence type="ECO:0000256" key="1">
    <source>
        <dbReference type="ARBA" id="ARBA00007277"/>
    </source>
</evidence>
<dbReference type="SUPFAM" id="SSF51695">
    <property type="entry name" value="PLC-like phosphodiesterases"/>
    <property type="match status" value="1"/>
</dbReference>
<evidence type="ECO:0000313" key="9">
    <source>
        <dbReference type="Proteomes" id="UP000318141"/>
    </source>
</evidence>
<dbReference type="InterPro" id="IPR017946">
    <property type="entry name" value="PLC-like_Pdiesterase_TIM-brl"/>
</dbReference>
<sequence length="396" mass="43267">MYPSRVSLRLVCPWPRGGLLSAVLVAVLASGCAFAPREPAPAPAPEPVRIDPAPQRPKALVIGHRGASALRPEHTLAAYAKAIEDGADFVEPDLVMTKDGVLVARHENEIGGTTNVSTLPQFADRKRIKVIDGERLTGWFTEDFTLAELKTLRARERIPDVRPANVQYNDRYEIPTFDEIIRLVADASRRTGRTIGLYPETKHSSYFRGIGLPLEEAVVKALRGHPYTRTAPVYLQSFETANLRTLRAQIGKSMPNVRLMQLIGNPARRPADWRLAGDTRTYADMMTPLGLREVATYADGIGPERAQVVPRGKDGGLDAPSALVRQAHAAGLLVHPYTLRPENAFLPPLLRGPGDKAARHPAGMIREARALIEAGVDGFFTDDPALGRRAVDDAGR</sequence>
<dbReference type="Pfam" id="PF03009">
    <property type="entry name" value="GDPD"/>
    <property type="match status" value="1"/>
</dbReference>
<evidence type="ECO:0000256" key="6">
    <source>
        <dbReference type="ARBA" id="ARBA00047512"/>
    </source>
</evidence>
<gene>
    <name evidence="8" type="ORF">L602_000300001850</name>
</gene>
<keyword evidence="5" id="KW-0378">Hydrolase</keyword>
<keyword evidence="4" id="KW-0319">Glycerol metabolism</keyword>
<comment type="caution">
    <text evidence="8">The sequence shown here is derived from an EMBL/GenBank/DDBJ whole genome shotgun (WGS) entry which is preliminary data.</text>
</comment>
<dbReference type="PROSITE" id="PS51257">
    <property type="entry name" value="PROKAR_LIPOPROTEIN"/>
    <property type="match status" value="1"/>
</dbReference>
<dbReference type="InterPro" id="IPR030395">
    <property type="entry name" value="GP_PDE_dom"/>
</dbReference>
<keyword evidence="3" id="KW-0732">Signal</keyword>
<reference evidence="8 9" key="1">
    <citation type="submission" date="2019-07" db="EMBL/GenBank/DDBJ databases">
        <title>Genome sequencing of lignin-degrading bacterial isolates.</title>
        <authorList>
            <person name="Gladden J."/>
        </authorList>
    </citation>
    <scope>NUCLEOTIDE SEQUENCE [LARGE SCALE GENOMIC DNA]</scope>
    <source>
        <strain evidence="8 9">J11</strain>
    </source>
</reference>
<proteinExistence type="inferred from homology"/>
<comment type="similarity">
    <text evidence="1">Belongs to the glycerophosphoryl diester phosphodiesterase family.</text>
</comment>
<dbReference type="Proteomes" id="UP000318141">
    <property type="component" value="Unassembled WGS sequence"/>
</dbReference>